<dbReference type="KEGG" id="tps:THAPSDRAFT_8519"/>
<name>B8C9Q8_THAPS</name>
<dbReference type="Proteomes" id="UP000001449">
    <property type="component" value="Chromosome 10"/>
</dbReference>
<evidence type="ECO:0000256" key="1">
    <source>
        <dbReference type="SAM" id="SignalP"/>
    </source>
</evidence>
<keyword evidence="3" id="KW-1185">Reference proteome</keyword>
<dbReference type="EMBL" id="CM000646">
    <property type="protein sequence ID" value="EED90085.1"/>
    <property type="molecule type" value="Genomic_DNA"/>
</dbReference>
<reference evidence="2 3" key="1">
    <citation type="journal article" date="2004" name="Science">
        <title>The genome of the diatom Thalassiosira pseudonana: ecology, evolution, and metabolism.</title>
        <authorList>
            <person name="Armbrust E.V."/>
            <person name="Berges J.A."/>
            <person name="Bowler C."/>
            <person name="Green B.R."/>
            <person name="Martinez D."/>
            <person name="Putnam N.H."/>
            <person name="Zhou S."/>
            <person name="Allen A.E."/>
            <person name="Apt K.E."/>
            <person name="Bechner M."/>
            <person name="Brzezinski M.A."/>
            <person name="Chaal B.K."/>
            <person name="Chiovitti A."/>
            <person name="Davis A.K."/>
            <person name="Demarest M.S."/>
            <person name="Detter J.C."/>
            <person name="Glavina T."/>
            <person name="Goodstein D."/>
            <person name="Hadi M.Z."/>
            <person name="Hellsten U."/>
            <person name="Hildebrand M."/>
            <person name="Jenkins B.D."/>
            <person name="Jurka J."/>
            <person name="Kapitonov V.V."/>
            <person name="Kroger N."/>
            <person name="Lau W.W."/>
            <person name="Lane T.W."/>
            <person name="Larimer F.W."/>
            <person name="Lippmeier J.C."/>
            <person name="Lucas S."/>
            <person name="Medina M."/>
            <person name="Montsant A."/>
            <person name="Obornik M."/>
            <person name="Parker M.S."/>
            <person name="Palenik B."/>
            <person name="Pazour G.J."/>
            <person name="Richardson P.M."/>
            <person name="Rynearson T.A."/>
            <person name="Saito M.A."/>
            <person name="Schwartz D.C."/>
            <person name="Thamatrakoln K."/>
            <person name="Valentin K."/>
            <person name="Vardi A."/>
            <person name="Wilkerson F.P."/>
            <person name="Rokhsar D.S."/>
        </authorList>
    </citation>
    <scope>NUCLEOTIDE SEQUENCE [LARGE SCALE GENOMIC DNA]</scope>
    <source>
        <strain evidence="2 3">CCMP1335</strain>
    </source>
</reference>
<dbReference type="RefSeq" id="XP_002292889.1">
    <property type="nucleotide sequence ID" value="XM_002292853.1"/>
</dbReference>
<accession>B8C9Q8</accession>
<evidence type="ECO:0000313" key="3">
    <source>
        <dbReference type="Proteomes" id="UP000001449"/>
    </source>
</evidence>
<dbReference type="AlphaFoldDB" id="B8C9Q8"/>
<feature type="chain" id="PRO_5002869894" description="RxLR effector protein" evidence="1">
    <location>
        <begin position="22"/>
        <end position="148"/>
    </location>
</feature>
<evidence type="ECO:0000313" key="2">
    <source>
        <dbReference type="EMBL" id="EED90085.1"/>
    </source>
</evidence>
<feature type="signal peptide" evidence="1">
    <location>
        <begin position="1"/>
        <end position="21"/>
    </location>
</feature>
<organism evidence="2 3">
    <name type="scientific">Thalassiosira pseudonana</name>
    <name type="common">Marine diatom</name>
    <name type="synonym">Cyclotella nana</name>
    <dbReference type="NCBI Taxonomy" id="35128"/>
    <lineage>
        <taxon>Eukaryota</taxon>
        <taxon>Sar</taxon>
        <taxon>Stramenopiles</taxon>
        <taxon>Ochrophyta</taxon>
        <taxon>Bacillariophyta</taxon>
        <taxon>Coscinodiscophyceae</taxon>
        <taxon>Thalassiosirophycidae</taxon>
        <taxon>Thalassiosirales</taxon>
        <taxon>Thalassiosiraceae</taxon>
        <taxon>Thalassiosira</taxon>
    </lineage>
</organism>
<protein>
    <recommendedName>
        <fullName evidence="4">RxLR effector protein</fullName>
    </recommendedName>
</protein>
<dbReference type="InParanoid" id="B8C9Q8"/>
<proteinExistence type="predicted"/>
<dbReference type="HOGENOM" id="CLU_1762510_0_0_1"/>
<evidence type="ECO:0008006" key="4">
    <source>
        <dbReference type="Google" id="ProtNLM"/>
    </source>
</evidence>
<dbReference type="GeneID" id="7450743"/>
<dbReference type="PaxDb" id="35128-Thaps8519"/>
<gene>
    <name evidence="2" type="ORF">THAPSDRAFT_8519</name>
</gene>
<reference evidence="2 3" key="2">
    <citation type="journal article" date="2008" name="Nature">
        <title>The Phaeodactylum genome reveals the evolutionary history of diatom genomes.</title>
        <authorList>
            <person name="Bowler C."/>
            <person name="Allen A.E."/>
            <person name="Badger J.H."/>
            <person name="Grimwood J."/>
            <person name="Jabbari K."/>
            <person name="Kuo A."/>
            <person name="Maheswari U."/>
            <person name="Martens C."/>
            <person name="Maumus F."/>
            <person name="Otillar R.P."/>
            <person name="Rayko E."/>
            <person name="Salamov A."/>
            <person name="Vandepoele K."/>
            <person name="Beszteri B."/>
            <person name="Gruber A."/>
            <person name="Heijde M."/>
            <person name="Katinka M."/>
            <person name="Mock T."/>
            <person name="Valentin K."/>
            <person name="Verret F."/>
            <person name="Berges J.A."/>
            <person name="Brownlee C."/>
            <person name="Cadoret J.P."/>
            <person name="Chiovitti A."/>
            <person name="Choi C.J."/>
            <person name="Coesel S."/>
            <person name="De Martino A."/>
            <person name="Detter J.C."/>
            <person name="Durkin C."/>
            <person name="Falciatore A."/>
            <person name="Fournet J."/>
            <person name="Haruta M."/>
            <person name="Huysman M.J."/>
            <person name="Jenkins B.D."/>
            <person name="Jiroutova K."/>
            <person name="Jorgensen R.E."/>
            <person name="Joubert Y."/>
            <person name="Kaplan A."/>
            <person name="Kroger N."/>
            <person name="Kroth P.G."/>
            <person name="La Roche J."/>
            <person name="Lindquist E."/>
            <person name="Lommer M."/>
            <person name="Martin-Jezequel V."/>
            <person name="Lopez P.J."/>
            <person name="Lucas S."/>
            <person name="Mangogna M."/>
            <person name="McGinnis K."/>
            <person name="Medlin L.K."/>
            <person name="Montsant A."/>
            <person name="Oudot-Le Secq M.P."/>
            <person name="Napoli C."/>
            <person name="Obornik M."/>
            <person name="Parker M.S."/>
            <person name="Petit J.L."/>
            <person name="Porcel B.M."/>
            <person name="Poulsen N."/>
            <person name="Robison M."/>
            <person name="Rychlewski L."/>
            <person name="Rynearson T.A."/>
            <person name="Schmutz J."/>
            <person name="Shapiro H."/>
            <person name="Siaut M."/>
            <person name="Stanley M."/>
            <person name="Sussman M.R."/>
            <person name="Taylor A.R."/>
            <person name="Vardi A."/>
            <person name="von Dassow P."/>
            <person name="Vyverman W."/>
            <person name="Willis A."/>
            <person name="Wyrwicz L.S."/>
            <person name="Rokhsar D.S."/>
            <person name="Weissenbach J."/>
            <person name="Armbrust E.V."/>
            <person name="Green B.R."/>
            <person name="Van de Peer Y."/>
            <person name="Grigoriev I.V."/>
        </authorList>
    </citation>
    <scope>NUCLEOTIDE SEQUENCE [LARGE SCALE GENOMIC DNA]</scope>
    <source>
        <strain evidence="2 3">CCMP1335</strain>
    </source>
</reference>
<keyword evidence="1" id="KW-0732">Signal</keyword>
<sequence>MSPRFLVIAFALLALNDVAFGRLGYEGVRVPSFSSAGAVVKGRELSLLDEGEKEKIGADFKVVERPDSSKFWENMSASALLPEPKKRNIEKWHESAKPGMLRKLREVSEDEKDLADDFHVEGRLKVVEGLKTTGMLGDGGYGDTKDDP</sequence>